<dbReference type="Pfam" id="PF01327">
    <property type="entry name" value="Pep_deformylase"/>
    <property type="match status" value="1"/>
</dbReference>
<dbReference type="GO" id="GO:0042586">
    <property type="term" value="F:peptide deformylase activity"/>
    <property type="evidence" value="ECO:0007669"/>
    <property type="project" value="InterPro"/>
</dbReference>
<keyword evidence="3" id="KW-1185">Reference proteome</keyword>
<dbReference type="PRINTS" id="PR01576">
    <property type="entry name" value="PDEFORMYLASE"/>
</dbReference>
<dbReference type="CDD" id="cd00487">
    <property type="entry name" value="Pep_deformylase"/>
    <property type="match status" value="1"/>
</dbReference>
<evidence type="ECO:0000313" key="2">
    <source>
        <dbReference type="EMBL" id="BBK21776.1"/>
    </source>
</evidence>
<evidence type="ECO:0000256" key="1">
    <source>
        <dbReference type="ARBA" id="ARBA00010759"/>
    </source>
</evidence>
<dbReference type="AlphaFoldDB" id="A0A6N4TF62"/>
<accession>A0A6N4TF62</accession>
<proteinExistence type="inferred from homology"/>
<organism evidence="2 3">
    <name type="scientific">Amedibacterium intestinale</name>
    <dbReference type="NCBI Taxonomy" id="2583452"/>
    <lineage>
        <taxon>Bacteria</taxon>
        <taxon>Bacillati</taxon>
        <taxon>Bacillota</taxon>
        <taxon>Erysipelotrichia</taxon>
        <taxon>Erysipelotrichales</taxon>
        <taxon>Erysipelotrichaceae</taxon>
        <taxon>Amedibacterium</taxon>
    </lineage>
</organism>
<reference evidence="3" key="1">
    <citation type="submission" date="2019-05" db="EMBL/GenBank/DDBJ databases">
        <title>Complete genome sequencing of Absiella argi strain JCM 30884.</title>
        <authorList>
            <person name="Sakamoto M."/>
            <person name="Murakami T."/>
            <person name="Mori H."/>
        </authorList>
    </citation>
    <scope>NUCLEOTIDE SEQUENCE [LARGE SCALE GENOMIC DNA]</scope>
    <source>
        <strain evidence="3">JCM 30884</strain>
    </source>
</reference>
<sequence>MIKEIVKDSMFLSMKSVEADVKEDQQVIQDLKDTLLAYRDRCVGLAANMIGVRKRIIAINDGKLLVMLNPEIIKCSGRHYEAEEGCLCHEGEKKTMRYEKIKVSFIDEKGVKKLQTFNGFTAQIIQHEIDHCEGILI</sequence>
<comment type="similarity">
    <text evidence="1">Belongs to the polypeptide deformylase family.</text>
</comment>
<dbReference type="Proteomes" id="UP000464754">
    <property type="component" value="Chromosome"/>
</dbReference>
<dbReference type="Gene3D" id="3.90.45.10">
    <property type="entry name" value="Peptide deformylase"/>
    <property type="match status" value="1"/>
</dbReference>
<name>A0A6N4TF62_9FIRM</name>
<dbReference type="PANTHER" id="PTHR10458:SF22">
    <property type="entry name" value="PEPTIDE DEFORMYLASE"/>
    <property type="match status" value="1"/>
</dbReference>
<dbReference type="InterPro" id="IPR036821">
    <property type="entry name" value="Peptide_deformylase_sf"/>
</dbReference>
<dbReference type="PIRSF" id="PIRSF004749">
    <property type="entry name" value="Pep_def"/>
    <property type="match status" value="1"/>
</dbReference>
<dbReference type="SUPFAM" id="SSF56420">
    <property type="entry name" value="Peptide deformylase"/>
    <property type="match status" value="1"/>
</dbReference>
<dbReference type="EMBL" id="AP019695">
    <property type="protein sequence ID" value="BBK21776.1"/>
    <property type="molecule type" value="Genomic_DNA"/>
</dbReference>
<protein>
    <submittedName>
        <fullName evidence="2">Peptide deformylase</fullName>
    </submittedName>
</protein>
<dbReference type="RefSeq" id="WP_115714977.1">
    <property type="nucleotide sequence ID" value="NZ_AP019695.1"/>
</dbReference>
<dbReference type="NCBIfam" id="NF006670">
    <property type="entry name" value="PRK09218.1"/>
    <property type="match status" value="1"/>
</dbReference>
<dbReference type="KEGG" id="aarg:Aargi30884_06790"/>
<evidence type="ECO:0000313" key="3">
    <source>
        <dbReference type="Proteomes" id="UP000464754"/>
    </source>
</evidence>
<dbReference type="PANTHER" id="PTHR10458">
    <property type="entry name" value="PEPTIDE DEFORMYLASE"/>
    <property type="match status" value="1"/>
</dbReference>
<gene>
    <name evidence="2" type="primary">def</name>
    <name evidence="2" type="ORF">Aargi30884_06790</name>
</gene>
<dbReference type="InterPro" id="IPR023635">
    <property type="entry name" value="Peptide_deformylase"/>
</dbReference>